<dbReference type="Proteomes" id="UP001374579">
    <property type="component" value="Unassembled WGS sequence"/>
</dbReference>
<evidence type="ECO:0000256" key="1">
    <source>
        <dbReference type="ARBA" id="ARBA00004642"/>
    </source>
</evidence>
<dbReference type="SUPFAM" id="SSF46934">
    <property type="entry name" value="UBA-like"/>
    <property type="match status" value="1"/>
</dbReference>
<dbReference type="InterPro" id="IPR012677">
    <property type="entry name" value="Nucleotide-bd_a/b_plait_sf"/>
</dbReference>
<dbReference type="SUPFAM" id="SSF52058">
    <property type="entry name" value="L domain-like"/>
    <property type="match status" value="1"/>
</dbReference>
<dbReference type="InterPro" id="IPR035979">
    <property type="entry name" value="RBD_domain_sf"/>
</dbReference>
<evidence type="ECO:0000256" key="7">
    <source>
        <dbReference type="ARBA" id="ARBA00022884"/>
    </source>
</evidence>
<dbReference type="GO" id="GO:0003723">
    <property type="term" value="F:RNA binding"/>
    <property type="evidence" value="ECO:0007669"/>
    <property type="project" value="UniProtKB-KW"/>
</dbReference>
<dbReference type="InterPro" id="IPR002075">
    <property type="entry name" value="NTF2_dom"/>
</dbReference>
<dbReference type="InterPro" id="IPR057125">
    <property type="entry name" value="NXF1/2/3/5-like_LRR"/>
</dbReference>
<feature type="compositionally biased region" description="Basic and acidic residues" evidence="9">
    <location>
        <begin position="15"/>
        <end position="28"/>
    </location>
</feature>
<dbReference type="SUPFAM" id="SSF54928">
    <property type="entry name" value="RNA-binding domain, RBD"/>
    <property type="match status" value="1"/>
</dbReference>
<dbReference type="InterPro" id="IPR001611">
    <property type="entry name" value="Leu-rich_rpt"/>
</dbReference>
<feature type="region of interest" description="Disordered" evidence="9">
    <location>
        <begin position="1"/>
        <end position="140"/>
    </location>
</feature>
<dbReference type="GO" id="GO:0005737">
    <property type="term" value="C:cytoplasm"/>
    <property type="evidence" value="ECO:0007669"/>
    <property type="project" value="InterPro"/>
</dbReference>
<dbReference type="Pfam" id="PF09162">
    <property type="entry name" value="Tap-RNA_bind"/>
    <property type="match status" value="1"/>
</dbReference>
<dbReference type="SUPFAM" id="SSF54427">
    <property type="entry name" value="NTF2-like"/>
    <property type="match status" value="1"/>
</dbReference>
<keyword evidence="8" id="KW-0539">Nucleus</keyword>
<feature type="region of interest" description="Disordered" evidence="9">
    <location>
        <begin position="570"/>
        <end position="621"/>
    </location>
</feature>
<dbReference type="Gene3D" id="1.10.8.10">
    <property type="entry name" value="DNA helicase RuvA subunit, C-terminal domain"/>
    <property type="match status" value="1"/>
</dbReference>
<evidence type="ECO:0000256" key="2">
    <source>
        <dbReference type="ARBA" id="ARBA00009285"/>
    </source>
</evidence>
<dbReference type="Pfam" id="PF22602">
    <property type="entry name" value="NXF_NTF2"/>
    <property type="match status" value="1"/>
</dbReference>
<keyword evidence="6" id="KW-0509">mRNA transport</keyword>
<evidence type="ECO:0000256" key="4">
    <source>
        <dbReference type="ARBA" id="ARBA00022614"/>
    </source>
</evidence>
<dbReference type="PROSITE" id="PS51281">
    <property type="entry name" value="TAP_C"/>
    <property type="match status" value="1"/>
</dbReference>
<protein>
    <recommendedName>
        <fullName evidence="14">Nuclear RNA export factor 1</fullName>
    </recommendedName>
</protein>
<dbReference type="InterPro" id="IPR005637">
    <property type="entry name" value="TAP_C_dom"/>
</dbReference>
<evidence type="ECO:0000259" key="10">
    <source>
        <dbReference type="PROSITE" id="PS50177"/>
    </source>
</evidence>
<comment type="caution">
    <text evidence="12">The sequence shown here is derived from an EMBL/GenBank/DDBJ whole genome shotgun (WGS) entry which is preliminary data.</text>
</comment>
<dbReference type="InterPro" id="IPR009060">
    <property type="entry name" value="UBA-like_sf"/>
</dbReference>
<evidence type="ECO:0000256" key="6">
    <source>
        <dbReference type="ARBA" id="ARBA00022816"/>
    </source>
</evidence>
<sequence>MQRSANEFAITTGRDGSRSFGDHDDRWAPRGRGNNRRKFNNKSWSRGSYRGRGQGGGYKNQAGGPVDTEGDVMMGGDAEHAHGSQPRFNPYGGRPKSRRGKRGDQYHRYPRDNSQRGGAGGKPSTRPLLPSSHSHPGSKTWYKVSIPHAKETDKATLLTLLGNHAPGNFRPIQFGYKGEMAVFYLDDRDVANLMRGVSRRITLPGSNFKLIINVNMSSPPFPVMNEENLDKLKVVMSARYDPSIKTLDLTSLYEDRALQQEGLYLPLNRPVIATCVAKIIQQNIPELVGLNLSSNRMLSLSSVQEMVQRAPNVVSLDLSKNQLRAVEELDKLKGWQLTELVLDKNPLCDRIHGQTEYVSAVRKRFPKVVKLDGKELPPPITFDVSTAVVPVSQGSYFVNAEVQELVVRFLKEYYTIYDCDNRQPLIDAYHDNAIFSLSVASNPAIENKQPSLADYLSISRNDLRIRGRDERDKGRIKDRLLKKGKLQVVSELSTLPRTTHDANSFVVDVNLVSSTVLSFVVNGLFKESDNKADKPPIRAFSRCFTAVPAAGGVLVTNDCLTITNASPQQQRAAFKSTGPTPSSSPVSSNPPVPGTSAVPSPVPVPSPLPESSPQQQLDSLPPQRQQMVLAFCQESNMNPIYSFRCLEDNAWDYVKAGQMFLNLQAEGKVPPEAFAK</sequence>
<evidence type="ECO:0000256" key="8">
    <source>
        <dbReference type="ARBA" id="ARBA00023242"/>
    </source>
</evidence>
<dbReference type="FunFam" id="3.10.450.50:FF:000004">
    <property type="entry name" value="Nuclear RNA export factor 1"/>
    <property type="match status" value="1"/>
</dbReference>
<dbReference type="Gene3D" id="3.80.10.10">
    <property type="entry name" value="Ribonuclease Inhibitor"/>
    <property type="match status" value="1"/>
</dbReference>
<proteinExistence type="inferred from homology"/>
<dbReference type="GO" id="GO:0005635">
    <property type="term" value="C:nuclear envelope"/>
    <property type="evidence" value="ECO:0007669"/>
    <property type="project" value="UniProtKB-ARBA"/>
</dbReference>
<dbReference type="PANTHER" id="PTHR10662:SF22">
    <property type="entry name" value="NUCLEAR RNA EXPORT FACTOR 1"/>
    <property type="match status" value="1"/>
</dbReference>
<dbReference type="InterPro" id="IPR015245">
    <property type="entry name" value="Tap_RNA-bd"/>
</dbReference>
<dbReference type="GO" id="GO:0016973">
    <property type="term" value="P:poly(A)+ mRNA export from nucleus"/>
    <property type="evidence" value="ECO:0007669"/>
    <property type="project" value="TreeGrafter"/>
</dbReference>
<evidence type="ECO:0000256" key="9">
    <source>
        <dbReference type="SAM" id="MobiDB-lite"/>
    </source>
</evidence>
<feature type="domain" description="TAP-C" evidence="11">
    <location>
        <begin position="622"/>
        <end position="676"/>
    </location>
</feature>
<feature type="compositionally biased region" description="Low complexity" evidence="9">
    <location>
        <begin position="611"/>
        <end position="621"/>
    </location>
</feature>
<dbReference type="InterPro" id="IPR018222">
    <property type="entry name" value="Nuclear_transport_factor_2_euk"/>
</dbReference>
<dbReference type="InterPro" id="IPR032710">
    <property type="entry name" value="NTF2-like_dom_sf"/>
</dbReference>
<comment type="subcellular location">
    <subcellularLocation>
        <location evidence="1">Nucleus</location>
        <location evidence="1">Nucleoplasm</location>
    </subcellularLocation>
</comment>
<evidence type="ECO:0000313" key="12">
    <source>
        <dbReference type="EMBL" id="KAK7103111.1"/>
    </source>
</evidence>
<dbReference type="Pfam" id="PF03943">
    <property type="entry name" value="TAP_C"/>
    <property type="match status" value="1"/>
</dbReference>
<dbReference type="Pfam" id="PF24048">
    <property type="entry name" value="LRR_NXF1-5"/>
    <property type="match status" value="1"/>
</dbReference>
<keyword evidence="7" id="KW-0694">RNA-binding</keyword>
<feature type="domain" description="NTF2" evidence="10">
    <location>
        <begin position="405"/>
        <end position="562"/>
    </location>
</feature>
<dbReference type="InterPro" id="IPR030217">
    <property type="entry name" value="NXF_fam"/>
</dbReference>
<dbReference type="EMBL" id="JBAMIC010000008">
    <property type="protein sequence ID" value="KAK7103111.1"/>
    <property type="molecule type" value="Genomic_DNA"/>
</dbReference>
<evidence type="ECO:0000256" key="3">
    <source>
        <dbReference type="ARBA" id="ARBA00022448"/>
    </source>
</evidence>
<keyword evidence="4" id="KW-0433">Leucine-rich repeat</keyword>
<dbReference type="PROSITE" id="PS51450">
    <property type="entry name" value="LRR"/>
    <property type="match status" value="1"/>
</dbReference>
<dbReference type="Gene3D" id="3.10.450.50">
    <property type="match status" value="1"/>
</dbReference>
<evidence type="ECO:0000256" key="5">
    <source>
        <dbReference type="ARBA" id="ARBA00022737"/>
    </source>
</evidence>
<evidence type="ECO:0008006" key="14">
    <source>
        <dbReference type="Google" id="ProtNLM"/>
    </source>
</evidence>
<dbReference type="FunFam" id="3.80.10.10:FF:000384">
    <property type="entry name" value="Nuclear RNA export factor 1"/>
    <property type="match status" value="1"/>
</dbReference>
<feature type="compositionally biased region" description="Basic and acidic residues" evidence="9">
    <location>
        <begin position="102"/>
        <end position="114"/>
    </location>
</feature>
<name>A0AAN9GCB9_9CAEN</name>
<reference evidence="12 13" key="1">
    <citation type="submission" date="2024-02" db="EMBL/GenBank/DDBJ databases">
        <title>Chromosome-scale genome assembly of the rough periwinkle Littorina saxatilis.</title>
        <authorList>
            <person name="De Jode A."/>
            <person name="Faria R."/>
            <person name="Formenti G."/>
            <person name="Sims Y."/>
            <person name="Smith T.P."/>
            <person name="Tracey A."/>
            <person name="Wood J.M.D."/>
            <person name="Zagrodzka Z.B."/>
            <person name="Johannesson K."/>
            <person name="Butlin R.K."/>
            <person name="Leder E.H."/>
        </authorList>
    </citation>
    <scope>NUCLEOTIDE SEQUENCE [LARGE SCALE GENOMIC DNA]</scope>
    <source>
        <strain evidence="12">Snail1</strain>
        <tissue evidence="12">Muscle</tissue>
    </source>
</reference>
<dbReference type="Gene3D" id="3.30.70.330">
    <property type="match status" value="1"/>
</dbReference>
<dbReference type="PROSITE" id="PS50177">
    <property type="entry name" value="NTF2_DOMAIN"/>
    <property type="match status" value="1"/>
</dbReference>
<dbReference type="FunFam" id="1.10.8.10:FF:000018">
    <property type="entry name" value="Nuclear RNA export factor 1"/>
    <property type="match status" value="1"/>
</dbReference>
<gene>
    <name evidence="12" type="ORF">V1264_018073</name>
</gene>
<keyword evidence="13" id="KW-1185">Reference proteome</keyword>
<keyword evidence="3" id="KW-0813">Transport</keyword>
<dbReference type="PANTHER" id="PTHR10662">
    <property type="entry name" value="NUCLEAR RNA EXPORT FACTOR"/>
    <property type="match status" value="1"/>
</dbReference>
<dbReference type="AlphaFoldDB" id="A0AAN9GCB9"/>
<feature type="compositionally biased region" description="Low complexity" evidence="9">
    <location>
        <begin position="576"/>
        <end position="587"/>
    </location>
</feature>
<organism evidence="12 13">
    <name type="scientific">Littorina saxatilis</name>
    <dbReference type="NCBI Taxonomy" id="31220"/>
    <lineage>
        <taxon>Eukaryota</taxon>
        <taxon>Metazoa</taxon>
        <taxon>Spiralia</taxon>
        <taxon>Lophotrochozoa</taxon>
        <taxon>Mollusca</taxon>
        <taxon>Gastropoda</taxon>
        <taxon>Caenogastropoda</taxon>
        <taxon>Littorinimorpha</taxon>
        <taxon>Littorinoidea</taxon>
        <taxon>Littorinidae</taxon>
        <taxon>Littorina</taxon>
    </lineage>
</organism>
<accession>A0AAN9GCB9</accession>
<dbReference type="InterPro" id="IPR032675">
    <property type="entry name" value="LRR_dom_sf"/>
</dbReference>
<evidence type="ECO:0000259" key="11">
    <source>
        <dbReference type="PROSITE" id="PS51281"/>
    </source>
</evidence>
<dbReference type="SMART" id="SM00804">
    <property type="entry name" value="TAP_C"/>
    <property type="match status" value="1"/>
</dbReference>
<comment type="similarity">
    <text evidence="2">Belongs to the NXF family.</text>
</comment>
<dbReference type="GO" id="GO:0005654">
    <property type="term" value="C:nucleoplasm"/>
    <property type="evidence" value="ECO:0007669"/>
    <property type="project" value="UniProtKB-SubCell"/>
</dbReference>
<feature type="compositionally biased region" description="Pro residues" evidence="9">
    <location>
        <begin position="600"/>
        <end position="610"/>
    </location>
</feature>
<evidence type="ECO:0000313" key="13">
    <source>
        <dbReference type="Proteomes" id="UP001374579"/>
    </source>
</evidence>
<dbReference type="CDD" id="cd14342">
    <property type="entry name" value="UBA_TAP-C"/>
    <property type="match status" value="1"/>
</dbReference>
<keyword evidence="5" id="KW-0677">Repeat</keyword>